<dbReference type="EMBL" id="BMNB01000044">
    <property type="protein sequence ID" value="GGM64823.1"/>
    <property type="molecule type" value="Genomic_DNA"/>
</dbReference>
<keyword evidence="6" id="KW-0408">Iron</keyword>
<dbReference type="SUPFAM" id="SSF52343">
    <property type="entry name" value="Ferredoxin reductase-like, C-terminal NADP-linked domain"/>
    <property type="match status" value="1"/>
</dbReference>
<evidence type="ECO:0000256" key="2">
    <source>
        <dbReference type="ARBA" id="ARBA00022630"/>
    </source>
</evidence>
<evidence type="ECO:0000256" key="4">
    <source>
        <dbReference type="ARBA" id="ARBA00022723"/>
    </source>
</evidence>
<dbReference type="RefSeq" id="WP_308424600.1">
    <property type="nucleotide sequence ID" value="NZ_BMNB01000044.1"/>
</dbReference>
<protein>
    <submittedName>
        <fullName evidence="10">Ferredoxin</fullName>
    </submittedName>
</protein>
<reference evidence="10" key="1">
    <citation type="journal article" date="2014" name="Int. J. Syst. Evol. Microbiol.">
        <title>Complete genome sequence of Corynebacterium casei LMG S-19264T (=DSM 44701T), isolated from a smear-ripened cheese.</title>
        <authorList>
            <consortium name="US DOE Joint Genome Institute (JGI-PGF)"/>
            <person name="Walter F."/>
            <person name="Albersmeier A."/>
            <person name="Kalinowski J."/>
            <person name="Ruckert C."/>
        </authorList>
    </citation>
    <scope>NUCLEOTIDE SEQUENCE</scope>
    <source>
        <strain evidence="10">CGMCC 4.7312</strain>
    </source>
</reference>
<dbReference type="PROSITE" id="PS51085">
    <property type="entry name" value="2FE2S_FER_2"/>
    <property type="match status" value="1"/>
</dbReference>
<keyword evidence="3" id="KW-0001">2Fe-2S</keyword>
<dbReference type="PROSITE" id="PS00197">
    <property type="entry name" value="2FE2S_FER_1"/>
    <property type="match status" value="1"/>
</dbReference>
<dbReference type="InterPro" id="IPR017938">
    <property type="entry name" value="Riboflavin_synthase-like_b-brl"/>
</dbReference>
<dbReference type="AlphaFoldDB" id="A0A917U7L0"/>
<accession>A0A917U7L0</accession>
<keyword evidence="7" id="KW-0411">Iron-sulfur</keyword>
<dbReference type="GO" id="GO:0051537">
    <property type="term" value="F:2 iron, 2 sulfur cluster binding"/>
    <property type="evidence" value="ECO:0007669"/>
    <property type="project" value="UniProtKB-KW"/>
</dbReference>
<dbReference type="InterPro" id="IPR012675">
    <property type="entry name" value="Beta-grasp_dom_sf"/>
</dbReference>
<evidence type="ECO:0000259" key="9">
    <source>
        <dbReference type="PROSITE" id="PS51384"/>
    </source>
</evidence>
<dbReference type="GO" id="GO:0016491">
    <property type="term" value="F:oxidoreductase activity"/>
    <property type="evidence" value="ECO:0007669"/>
    <property type="project" value="UniProtKB-KW"/>
</dbReference>
<proteinExistence type="predicted"/>
<dbReference type="InterPro" id="IPR036010">
    <property type="entry name" value="2Fe-2S_ferredoxin-like_sf"/>
</dbReference>
<dbReference type="GO" id="GO:0046872">
    <property type="term" value="F:metal ion binding"/>
    <property type="evidence" value="ECO:0007669"/>
    <property type="project" value="UniProtKB-KW"/>
</dbReference>
<evidence type="ECO:0000256" key="7">
    <source>
        <dbReference type="ARBA" id="ARBA00023014"/>
    </source>
</evidence>
<keyword evidence="5" id="KW-0560">Oxidoreductase</keyword>
<dbReference type="PANTHER" id="PTHR47354">
    <property type="entry name" value="NADH OXIDOREDUCTASE HCR"/>
    <property type="match status" value="1"/>
</dbReference>
<dbReference type="CDD" id="cd06185">
    <property type="entry name" value="PDR_like"/>
    <property type="match status" value="1"/>
</dbReference>
<gene>
    <name evidence="10" type="ORF">GCM10011608_57770</name>
</gene>
<dbReference type="SUPFAM" id="SSF63380">
    <property type="entry name" value="Riboflavin synthase domain-like"/>
    <property type="match status" value="1"/>
</dbReference>
<name>A0A917U7L0_9ACTN</name>
<evidence type="ECO:0000259" key="8">
    <source>
        <dbReference type="PROSITE" id="PS51085"/>
    </source>
</evidence>
<sequence>MTGDSPAGMDLVVIGREQVAAEVVAITLGRPDGGDLPAWAPGAHVDLELGPGLVRQYSLCGDPAERATLRIAVQRESDGRGGSRFVHDRLTTGATVRVRGPRNNFRLVTAERYLFIAGGIGITPLRPMVAAADAAGADWRLVYGGRSRASMAFAEALRDKYGDRVSLYPQDETGLLDLAGLLGRPDTGLVYCCGPEALISAVEERCRGWPPGCLHVERFAPTEATGGEETTIEVELRLSGRTVTVPPGTPILDAVEKAGVQVLSSCREGTCGTCETTVLAGEPEHRDSLLTEEERAAGDTMMICVSRARTPRLVLEL</sequence>
<dbReference type="SUPFAM" id="SSF54292">
    <property type="entry name" value="2Fe-2S ferredoxin-like"/>
    <property type="match status" value="1"/>
</dbReference>
<dbReference type="CDD" id="cd00207">
    <property type="entry name" value="fer2"/>
    <property type="match status" value="1"/>
</dbReference>
<dbReference type="Gene3D" id="3.10.20.30">
    <property type="match status" value="1"/>
</dbReference>
<keyword evidence="4" id="KW-0479">Metal-binding</keyword>
<dbReference type="Pfam" id="PF00111">
    <property type="entry name" value="Fer2"/>
    <property type="match status" value="1"/>
</dbReference>
<dbReference type="InterPro" id="IPR017927">
    <property type="entry name" value="FAD-bd_FR_type"/>
</dbReference>
<evidence type="ECO:0000256" key="6">
    <source>
        <dbReference type="ARBA" id="ARBA00023004"/>
    </source>
</evidence>
<dbReference type="PRINTS" id="PR00409">
    <property type="entry name" value="PHDIOXRDTASE"/>
</dbReference>
<dbReference type="Gene3D" id="3.40.50.80">
    <property type="entry name" value="Nucleotide-binding domain of ferredoxin-NADP reductase (FNR) module"/>
    <property type="match status" value="1"/>
</dbReference>
<comment type="cofactor">
    <cofactor evidence="1">
        <name>FAD</name>
        <dbReference type="ChEBI" id="CHEBI:57692"/>
    </cofactor>
</comment>
<dbReference type="InterPro" id="IPR050415">
    <property type="entry name" value="MRET"/>
</dbReference>
<evidence type="ECO:0000256" key="3">
    <source>
        <dbReference type="ARBA" id="ARBA00022714"/>
    </source>
</evidence>
<keyword evidence="11" id="KW-1185">Reference proteome</keyword>
<comment type="caution">
    <text evidence="10">The sequence shown here is derived from an EMBL/GenBank/DDBJ whole genome shotgun (WGS) entry which is preliminary data.</text>
</comment>
<organism evidence="10 11">
    <name type="scientific">Micromonospora sonchi</name>
    <dbReference type="NCBI Taxonomy" id="1763543"/>
    <lineage>
        <taxon>Bacteria</taxon>
        <taxon>Bacillati</taxon>
        <taxon>Actinomycetota</taxon>
        <taxon>Actinomycetes</taxon>
        <taxon>Micromonosporales</taxon>
        <taxon>Micromonosporaceae</taxon>
        <taxon>Micromonospora</taxon>
    </lineage>
</organism>
<dbReference type="PROSITE" id="PS51384">
    <property type="entry name" value="FAD_FR"/>
    <property type="match status" value="1"/>
</dbReference>
<evidence type="ECO:0000313" key="11">
    <source>
        <dbReference type="Proteomes" id="UP000608890"/>
    </source>
</evidence>
<feature type="domain" description="2Fe-2S ferredoxin-type" evidence="8">
    <location>
        <begin position="232"/>
        <end position="317"/>
    </location>
</feature>
<keyword evidence="2" id="KW-0285">Flavoprotein</keyword>
<dbReference type="InterPro" id="IPR006058">
    <property type="entry name" value="2Fe2S_fd_BS"/>
</dbReference>
<dbReference type="PANTHER" id="PTHR47354:SF1">
    <property type="entry name" value="CARNITINE MONOOXYGENASE REDUCTASE SUBUNIT"/>
    <property type="match status" value="1"/>
</dbReference>
<dbReference type="InterPro" id="IPR001041">
    <property type="entry name" value="2Fe-2S_ferredoxin-type"/>
</dbReference>
<dbReference type="InterPro" id="IPR039261">
    <property type="entry name" value="FNR_nucleotide-bd"/>
</dbReference>
<evidence type="ECO:0000256" key="5">
    <source>
        <dbReference type="ARBA" id="ARBA00023002"/>
    </source>
</evidence>
<evidence type="ECO:0000256" key="1">
    <source>
        <dbReference type="ARBA" id="ARBA00001974"/>
    </source>
</evidence>
<dbReference type="Gene3D" id="2.40.30.10">
    <property type="entry name" value="Translation factors"/>
    <property type="match status" value="1"/>
</dbReference>
<dbReference type="Proteomes" id="UP000608890">
    <property type="component" value="Unassembled WGS sequence"/>
</dbReference>
<feature type="domain" description="FAD-binding FR-type" evidence="9">
    <location>
        <begin position="6"/>
        <end position="108"/>
    </location>
</feature>
<reference evidence="10" key="2">
    <citation type="submission" date="2020-09" db="EMBL/GenBank/DDBJ databases">
        <authorList>
            <person name="Sun Q."/>
            <person name="Zhou Y."/>
        </authorList>
    </citation>
    <scope>NUCLEOTIDE SEQUENCE</scope>
    <source>
        <strain evidence="10">CGMCC 4.7312</strain>
    </source>
</reference>
<evidence type="ECO:0000313" key="10">
    <source>
        <dbReference type="EMBL" id="GGM64823.1"/>
    </source>
</evidence>